<feature type="compositionally biased region" description="Basic and acidic residues" evidence="1">
    <location>
        <begin position="131"/>
        <end position="146"/>
    </location>
</feature>
<proteinExistence type="predicted"/>
<protein>
    <submittedName>
        <fullName evidence="3">Uncharacterized protein</fullName>
    </submittedName>
</protein>
<feature type="region of interest" description="Disordered" evidence="1">
    <location>
        <begin position="80"/>
        <end position="163"/>
    </location>
</feature>
<keyword evidence="2" id="KW-1185">Reference proteome</keyword>
<reference evidence="3" key="1">
    <citation type="submission" date="2022-11" db="UniProtKB">
        <authorList>
            <consortium name="WormBaseParasite"/>
        </authorList>
    </citation>
    <scope>IDENTIFICATION</scope>
</reference>
<organism evidence="2 3">
    <name type="scientific">Romanomermis culicivorax</name>
    <name type="common">Nematode worm</name>
    <dbReference type="NCBI Taxonomy" id="13658"/>
    <lineage>
        <taxon>Eukaryota</taxon>
        <taxon>Metazoa</taxon>
        <taxon>Ecdysozoa</taxon>
        <taxon>Nematoda</taxon>
        <taxon>Enoplea</taxon>
        <taxon>Dorylaimia</taxon>
        <taxon>Mermithida</taxon>
        <taxon>Mermithoidea</taxon>
        <taxon>Mermithidae</taxon>
        <taxon>Romanomermis</taxon>
    </lineage>
</organism>
<dbReference type="Proteomes" id="UP000887565">
    <property type="component" value="Unplaced"/>
</dbReference>
<evidence type="ECO:0000313" key="3">
    <source>
        <dbReference type="WBParaSite" id="nRc.2.0.1.t04417-RA"/>
    </source>
</evidence>
<dbReference type="WBParaSite" id="nRc.2.0.1.t04417-RA">
    <property type="protein sequence ID" value="nRc.2.0.1.t04417-RA"/>
    <property type="gene ID" value="nRc.2.0.1.g04417"/>
</dbReference>
<dbReference type="AlphaFoldDB" id="A0A915HSR4"/>
<feature type="compositionally biased region" description="Polar residues" evidence="1">
    <location>
        <begin position="149"/>
        <end position="163"/>
    </location>
</feature>
<accession>A0A915HSR4</accession>
<evidence type="ECO:0000313" key="2">
    <source>
        <dbReference type="Proteomes" id="UP000887565"/>
    </source>
</evidence>
<evidence type="ECO:0000256" key="1">
    <source>
        <dbReference type="SAM" id="MobiDB-lite"/>
    </source>
</evidence>
<feature type="compositionally biased region" description="Basic and acidic residues" evidence="1">
    <location>
        <begin position="81"/>
        <end position="93"/>
    </location>
</feature>
<feature type="region of interest" description="Disordered" evidence="1">
    <location>
        <begin position="51"/>
        <end position="70"/>
    </location>
</feature>
<name>A0A915HSR4_ROMCU</name>
<sequence>MLVFYQLTIYEQAKSFTNIQQLANAIAKARSVLNAIKAKMGTPERPILVNQADPEAQPPRSPQPFDRCFVRRCSMDPLQNRYRDSSLSTDRRPQNLVPPPTKFVSFQTKPIEQPPQPPPRTELLLEQLIQRYDHDYEEHKSRKSPEETLPSNRQQSPHHQSQP</sequence>